<dbReference type="InterPro" id="IPR001920">
    <property type="entry name" value="Asp/Glu_race"/>
</dbReference>
<evidence type="ECO:0000313" key="3">
    <source>
        <dbReference type="EMBL" id="MBB5912998.1"/>
    </source>
</evidence>
<comment type="similarity">
    <text evidence="1">Belongs to the aspartate/glutamate racemases family.</text>
</comment>
<dbReference type="Proteomes" id="UP000540412">
    <property type="component" value="Unassembled WGS sequence"/>
</dbReference>
<evidence type="ECO:0000313" key="4">
    <source>
        <dbReference type="Proteomes" id="UP000540412"/>
    </source>
</evidence>
<accession>A0A7W9PC78</accession>
<dbReference type="Gene3D" id="3.40.50.1860">
    <property type="match status" value="2"/>
</dbReference>
<dbReference type="PANTHER" id="PTHR21198">
    <property type="entry name" value="GLUTAMATE RACEMASE"/>
    <property type="match status" value="1"/>
</dbReference>
<dbReference type="GO" id="GO:0047689">
    <property type="term" value="F:aspartate racemase activity"/>
    <property type="evidence" value="ECO:0007669"/>
    <property type="project" value="UniProtKB-EC"/>
</dbReference>
<dbReference type="PANTHER" id="PTHR21198:SF7">
    <property type="entry name" value="ASPARTATE-GLUTAMATE RACEMASE FAMILY"/>
    <property type="match status" value="1"/>
</dbReference>
<dbReference type="EMBL" id="JACHIT010000001">
    <property type="protein sequence ID" value="MBB5912998.1"/>
    <property type="molecule type" value="Genomic_DNA"/>
</dbReference>
<name>A0A7W9PC78_9NOCA</name>
<dbReference type="NCBIfam" id="TIGR00035">
    <property type="entry name" value="asp_race"/>
    <property type="match status" value="1"/>
</dbReference>
<evidence type="ECO:0000256" key="1">
    <source>
        <dbReference type="ARBA" id="ARBA00007847"/>
    </source>
</evidence>
<comment type="caution">
    <text evidence="3">The sequence shown here is derived from an EMBL/GenBank/DDBJ whole genome shotgun (WGS) entry which is preliminary data.</text>
</comment>
<dbReference type="InterPro" id="IPR004380">
    <property type="entry name" value="Asp_race"/>
</dbReference>
<evidence type="ECO:0000256" key="2">
    <source>
        <dbReference type="ARBA" id="ARBA00023235"/>
    </source>
</evidence>
<proteinExistence type="inferred from homology"/>
<dbReference type="SUPFAM" id="SSF53681">
    <property type="entry name" value="Aspartate/glutamate racemase"/>
    <property type="match status" value="2"/>
</dbReference>
<dbReference type="EC" id="5.1.1.13" evidence="3"/>
<dbReference type="RefSeq" id="WP_040745624.1">
    <property type="nucleotide sequence ID" value="NZ_JACHIT010000001.1"/>
</dbReference>
<dbReference type="Pfam" id="PF01177">
    <property type="entry name" value="Asp_Glu_race"/>
    <property type="match status" value="1"/>
</dbReference>
<organism evidence="3 4">
    <name type="scientific">Nocardia transvalensis</name>
    <dbReference type="NCBI Taxonomy" id="37333"/>
    <lineage>
        <taxon>Bacteria</taxon>
        <taxon>Bacillati</taxon>
        <taxon>Actinomycetota</taxon>
        <taxon>Actinomycetes</taxon>
        <taxon>Mycobacteriales</taxon>
        <taxon>Nocardiaceae</taxon>
        <taxon>Nocardia</taxon>
    </lineage>
</organism>
<sequence length="231" mass="25373">MRTIGLIGGMSWESTATYYQELNRGIRDRLGGLHSVACLLSSVDFAIVEDMQQRGDWEAAGEFLADHAKGLQRGGADCVVLCTNTMHRVFDDIASSISIPVLHIADGTAAALLDAHIGTVALLGTRYTMEQKFYRSRLEQKGLDVLIPDEHERAIVHDIIYNELCLGKVLDHSRAVYLDIVRSLADRGAEGVILGCTEIGLLLNEDNCPLPVFDTTLLHVETALDWALEPN</sequence>
<protein>
    <submittedName>
        <fullName evidence="3">Aspartate racemase</fullName>
        <ecNumber evidence="3">5.1.1.13</ecNumber>
    </submittedName>
</protein>
<dbReference type="AlphaFoldDB" id="A0A7W9PC78"/>
<gene>
    <name evidence="3" type="ORF">BJY24_001865</name>
</gene>
<reference evidence="3 4" key="1">
    <citation type="submission" date="2020-08" db="EMBL/GenBank/DDBJ databases">
        <title>Sequencing the genomes of 1000 actinobacteria strains.</title>
        <authorList>
            <person name="Klenk H.-P."/>
        </authorList>
    </citation>
    <scope>NUCLEOTIDE SEQUENCE [LARGE SCALE GENOMIC DNA]</scope>
    <source>
        <strain evidence="3 4">DSM 43582</strain>
    </source>
</reference>
<keyword evidence="2 3" id="KW-0413">Isomerase</keyword>
<keyword evidence="4" id="KW-1185">Reference proteome</keyword>
<dbReference type="InterPro" id="IPR015942">
    <property type="entry name" value="Asp/Glu/hydantoin_racemase"/>
</dbReference>